<dbReference type="EMBL" id="LNYO01000009">
    <property type="protein sequence ID" value="KTD38338.1"/>
    <property type="molecule type" value="Genomic_DNA"/>
</dbReference>
<evidence type="ECO:0000256" key="1">
    <source>
        <dbReference type="SAM" id="MobiDB-lite"/>
    </source>
</evidence>
<feature type="region of interest" description="Disordered" evidence="1">
    <location>
        <begin position="1"/>
        <end position="61"/>
    </location>
</feature>
<feature type="compositionally biased region" description="Basic and acidic residues" evidence="1">
    <location>
        <begin position="34"/>
        <end position="54"/>
    </location>
</feature>
<keyword evidence="3" id="KW-1185">Reference proteome</keyword>
<accession>A0A0W0X1B4</accession>
<gene>
    <name evidence="2" type="ORF">Lnau_0593</name>
</gene>
<name>A0A0W0X1B4_9GAMM</name>
<feature type="compositionally biased region" description="Basic residues" evidence="1">
    <location>
        <begin position="16"/>
        <end position="25"/>
    </location>
</feature>
<protein>
    <submittedName>
        <fullName evidence="2">Uncharacterized protein</fullName>
    </submittedName>
</protein>
<sequence>MKKFIFKSVEPSEPRKKTKARKHPSLRQSLIERFPNEEERKQYTTGEKGGREAAKLGSKKSANFVKQPLAYQMGYDEKFAEVQAELSPEDIAANRAKAKRQHPQCYKNKQRGKRRKKEASTIVEFPMESNPESTHSPSEIAASQRSPLAEHDGDNLQELNNGYIEQSPAILFDNRDGFFNLVVNDETTSVVNNPEEKDDLLELLEDFKRPQNSFVTELNGDKNGVETDSRDNLVKLLYLPKDFRRTEPSLGADVPNLTPFATTESSANSQRNSLTQGLDKPAHLFFSSISQDSTEDEKQNTDRLEFTKGR</sequence>
<evidence type="ECO:0000313" key="2">
    <source>
        <dbReference type="EMBL" id="KTD38338.1"/>
    </source>
</evidence>
<comment type="caution">
    <text evidence="2">The sequence shown here is derived from an EMBL/GenBank/DDBJ whole genome shotgun (WGS) entry which is preliminary data.</text>
</comment>
<dbReference type="PATRIC" id="fig|45070.6.peg.630"/>
<proteinExistence type="predicted"/>
<dbReference type="Proteomes" id="UP000054725">
    <property type="component" value="Unassembled WGS sequence"/>
</dbReference>
<dbReference type="AlphaFoldDB" id="A0A0W0X1B4"/>
<dbReference type="RefSeq" id="WP_058503668.1">
    <property type="nucleotide sequence ID" value="NZ_CAAAIF010000026.1"/>
</dbReference>
<evidence type="ECO:0000313" key="3">
    <source>
        <dbReference type="Proteomes" id="UP000054725"/>
    </source>
</evidence>
<feature type="compositionally biased region" description="Polar residues" evidence="1">
    <location>
        <begin position="259"/>
        <end position="274"/>
    </location>
</feature>
<reference evidence="2 3" key="1">
    <citation type="submission" date="2015-11" db="EMBL/GenBank/DDBJ databases">
        <title>Genomic analysis of 38 Legionella species identifies large and diverse effector repertoires.</title>
        <authorList>
            <person name="Burstein D."/>
            <person name="Amaro F."/>
            <person name="Zusman T."/>
            <person name="Lifshitz Z."/>
            <person name="Cohen O."/>
            <person name="Gilbert J.A."/>
            <person name="Pupko T."/>
            <person name="Shuman H.A."/>
            <person name="Segal G."/>
        </authorList>
    </citation>
    <scope>NUCLEOTIDE SEQUENCE [LARGE SCALE GENOMIC DNA]</scope>
    <source>
        <strain evidence="2 3">ATCC 49506</strain>
    </source>
</reference>
<feature type="compositionally biased region" description="Polar residues" evidence="1">
    <location>
        <begin position="130"/>
        <end position="146"/>
    </location>
</feature>
<feature type="compositionally biased region" description="Basic and acidic residues" evidence="1">
    <location>
        <begin position="296"/>
        <end position="310"/>
    </location>
</feature>
<feature type="region of interest" description="Disordered" evidence="1">
    <location>
        <begin position="91"/>
        <end position="155"/>
    </location>
</feature>
<organism evidence="2 3">
    <name type="scientific">Legionella nautarum</name>
    <dbReference type="NCBI Taxonomy" id="45070"/>
    <lineage>
        <taxon>Bacteria</taxon>
        <taxon>Pseudomonadati</taxon>
        <taxon>Pseudomonadota</taxon>
        <taxon>Gammaproteobacteria</taxon>
        <taxon>Legionellales</taxon>
        <taxon>Legionellaceae</taxon>
        <taxon>Legionella</taxon>
    </lineage>
</organism>
<feature type="region of interest" description="Disordered" evidence="1">
    <location>
        <begin position="248"/>
        <end position="274"/>
    </location>
</feature>
<feature type="compositionally biased region" description="Basic residues" evidence="1">
    <location>
        <begin position="96"/>
        <end position="117"/>
    </location>
</feature>
<feature type="region of interest" description="Disordered" evidence="1">
    <location>
        <begin position="286"/>
        <end position="310"/>
    </location>
</feature>